<evidence type="ECO:0000256" key="1">
    <source>
        <dbReference type="ARBA" id="ARBA00006484"/>
    </source>
</evidence>
<comment type="similarity">
    <text evidence="1">Belongs to the short-chain dehydrogenases/reductases (SDR) family.</text>
</comment>
<dbReference type="InterPro" id="IPR036291">
    <property type="entry name" value="NAD(P)-bd_dom_sf"/>
</dbReference>
<dbReference type="Gene3D" id="3.40.50.720">
    <property type="entry name" value="NAD(P)-binding Rossmann-like Domain"/>
    <property type="match status" value="1"/>
</dbReference>
<sequence>MLTHTWHQLSQLYPPKPTFTEKHLPALNDKASFVHFLSRFSTNTGLTRLQVYIVTGASGGVGKELAQMLYAKNARVYVAARSEEKAAAAIDAIKAAAPESSGQLTFLHLDLADLSTISASAKQFLERESKLHVLFNNAGVMNPAQGSKTAQDYELQLGVNNIGTFMFTKLLTPTLATTAKIEDPGTVRVVWVSSSAAESPYAPSGGVDMSDIEKRLDKGVFASYALSKAGNYLHAGEMAKRFREDGIVSVPLNPGNLASDLWRTQGSWASWFLRTFVLHAPKYGAYTELFAGLSPQVTLEKSGQWIGPWGRFLLVRSDLQQGLKTKEEGGLGTAEAFWDWTEAKIKPYLE</sequence>
<evidence type="ECO:0000313" key="4">
    <source>
        <dbReference type="EMBL" id="KPM41455.1"/>
    </source>
</evidence>
<dbReference type="PANTHER" id="PTHR24320">
    <property type="entry name" value="RETINOL DEHYDROGENASE"/>
    <property type="match status" value="1"/>
</dbReference>
<accession>A0A0P7BMG9</accession>
<proteinExistence type="inferred from homology"/>
<dbReference type="OrthoDB" id="191139at2759"/>
<evidence type="ECO:0000313" key="5">
    <source>
        <dbReference type="Proteomes" id="UP000050424"/>
    </source>
</evidence>
<dbReference type="SUPFAM" id="SSF51735">
    <property type="entry name" value="NAD(P)-binding Rossmann-fold domains"/>
    <property type="match status" value="1"/>
</dbReference>
<name>A0A0P7BMG9_9HYPO</name>
<evidence type="ECO:0000256" key="2">
    <source>
        <dbReference type="ARBA" id="ARBA00022857"/>
    </source>
</evidence>
<dbReference type="Pfam" id="PF00106">
    <property type="entry name" value="adh_short"/>
    <property type="match status" value="1"/>
</dbReference>
<protein>
    <recommendedName>
        <fullName evidence="6">Oxidoreductase</fullName>
    </recommendedName>
</protein>
<evidence type="ECO:0000256" key="3">
    <source>
        <dbReference type="ARBA" id="ARBA00023002"/>
    </source>
</evidence>
<keyword evidence="3" id="KW-0560">Oxidoreductase</keyword>
<gene>
    <name evidence="4" type="ORF">AK830_g5057</name>
</gene>
<dbReference type="AlphaFoldDB" id="A0A0P7BMG9"/>
<dbReference type="STRING" id="78410.A0A0P7BMG9"/>
<dbReference type="Proteomes" id="UP000050424">
    <property type="component" value="Unassembled WGS sequence"/>
</dbReference>
<keyword evidence="2" id="KW-0521">NADP</keyword>
<dbReference type="PRINTS" id="PR00081">
    <property type="entry name" value="GDHRDH"/>
</dbReference>
<comment type="caution">
    <text evidence="4">The sequence shown here is derived from an EMBL/GenBank/DDBJ whole genome shotgun (WGS) entry which is preliminary data.</text>
</comment>
<reference evidence="4 5" key="1">
    <citation type="submission" date="2015-09" db="EMBL/GenBank/DDBJ databases">
        <title>Draft genome of a European isolate of the apple canker pathogen Neonectria ditissima.</title>
        <authorList>
            <person name="Gomez-Cortecero A."/>
            <person name="Harrison R.J."/>
            <person name="Armitage A.D."/>
        </authorList>
    </citation>
    <scope>NUCLEOTIDE SEQUENCE [LARGE SCALE GENOMIC DNA]</scope>
    <source>
        <strain evidence="4 5">R09/05</strain>
    </source>
</reference>
<dbReference type="GO" id="GO:0016491">
    <property type="term" value="F:oxidoreductase activity"/>
    <property type="evidence" value="ECO:0007669"/>
    <property type="project" value="UniProtKB-KW"/>
</dbReference>
<dbReference type="EMBL" id="LKCW01000064">
    <property type="protein sequence ID" value="KPM41455.1"/>
    <property type="molecule type" value="Genomic_DNA"/>
</dbReference>
<dbReference type="PANTHER" id="PTHR24320:SF236">
    <property type="entry name" value="SHORT-CHAIN DEHYDROGENASE-RELATED"/>
    <property type="match status" value="1"/>
</dbReference>
<organism evidence="4 5">
    <name type="scientific">Neonectria ditissima</name>
    <dbReference type="NCBI Taxonomy" id="78410"/>
    <lineage>
        <taxon>Eukaryota</taxon>
        <taxon>Fungi</taxon>
        <taxon>Dikarya</taxon>
        <taxon>Ascomycota</taxon>
        <taxon>Pezizomycotina</taxon>
        <taxon>Sordariomycetes</taxon>
        <taxon>Hypocreomycetidae</taxon>
        <taxon>Hypocreales</taxon>
        <taxon>Nectriaceae</taxon>
        <taxon>Neonectria</taxon>
    </lineage>
</organism>
<dbReference type="InterPro" id="IPR002347">
    <property type="entry name" value="SDR_fam"/>
</dbReference>
<evidence type="ECO:0008006" key="6">
    <source>
        <dbReference type="Google" id="ProtNLM"/>
    </source>
</evidence>
<keyword evidence="5" id="KW-1185">Reference proteome</keyword>